<dbReference type="AlphaFoldDB" id="A0A1B2H8U9"/>
<evidence type="ECO:0000313" key="4">
    <source>
        <dbReference type="Proteomes" id="UP000093070"/>
    </source>
</evidence>
<dbReference type="InterPro" id="IPR036065">
    <property type="entry name" value="BolA-like_sf"/>
</dbReference>
<dbReference type="Pfam" id="PF01722">
    <property type="entry name" value="BolA"/>
    <property type="match status" value="1"/>
</dbReference>
<dbReference type="EMBL" id="CP013259">
    <property type="protein sequence ID" value="ANZ22661.1"/>
    <property type="molecule type" value="Genomic_DNA"/>
</dbReference>
<sequence length="101" mass="12324">MILKTINQYLTSKLTIHFIKIYDDSLFHNHSKKDITHLRMIIVSDDFIKKPMINRHRMIFSILLEIKKEKIYSITLHTYTIHEWKYKKNKNISISQCFKKK</sequence>
<dbReference type="InterPro" id="IPR050961">
    <property type="entry name" value="BolA/IbaG_stress_morph_reg"/>
</dbReference>
<dbReference type="STRING" id="118101.ATN01_02345"/>
<dbReference type="OrthoDB" id="9801469at2"/>
<organism evidence="3 4">
    <name type="scientific">Buchnera aphidicola subsp. Diuraphis noxia</name>
    <dbReference type="NCBI Taxonomy" id="118101"/>
    <lineage>
        <taxon>Bacteria</taxon>
        <taxon>Pseudomonadati</taxon>
        <taxon>Pseudomonadota</taxon>
        <taxon>Gammaproteobacteria</taxon>
        <taxon>Enterobacterales</taxon>
        <taxon>Erwiniaceae</taxon>
        <taxon>Buchnera</taxon>
    </lineage>
</organism>
<evidence type="ECO:0008006" key="5">
    <source>
        <dbReference type="Google" id="ProtNLM"/>
    </source>
</evidence>
<dbReference type="Proteomes" id="UP000093070">
    <property type="component" value="Chromosome"/>
</dbReference>
<reference evidence="3 4" key="1">
    <citation type="submission" date="2015-11" db="EMBL/GenBank/DDBJ databases">
        <title>The complete genome of Buchnera aphidicola from Diuraphis noxia biotype SAM.</title>
        <authorList>
            <person name="Burger N.F.V."/>
            <person name="Oberholster A.-M."/>
        </authorList>
    </citation>
    <scope>NUCLEOTIDE SEQUENCE [LARGE SCALE GENOMIC DNA]</scope>
    <source>
        <strain evidence="3">SAM</strain>
    </source>
</reference>
<dbReference type="Gene3D" id="3.30.300.90">
    <property type="entry name" value="BolA-like"/>
    <property type="match status" value="1"/>
</dbReference>
<dbReference type="InterPro" id="IPR002634">
    <property type="entry name" value="BolA"/>
</dbReference>
<name>A0A1B2H8U9_BUCDN</name>
<protein>
    <recommendedName>
        <fullName evidence="5">BolA family transcriptional regulator</fullName>
    </recommendedName>
</protein>
<evidence type="ECO:0000256" key="2">
    <source>
        <dbReference type="RuleBase" id="RU003860"/>
    </source>
</evidence>
<accession>A0A1B2H8U9</accession>
<evidence type="ECO:0000313" key="3">
    <source>
        <dbReference type="EMBL" id="ANZ22661.1"/>
    </source>
</evidence>
<dbReference type="PIRSF" id="PIRSF003113">
    <property type="entry name" value="BolA"/>
    <property type="match status" value="1"/>
</dbReference>
<comment type="similarity">
    <text evidence="1 2">Belongs to the BolA/IbaG family.</text>
</comment>
<dbReference type="PANTHER" id="PTHR46229:SF2">
    <property type="entry name" value="BOLA-LIKE PROTEIN 1"/>
    <property type="match status" value="1"/>
</dbReference>
<gene>
    <name evidence="3" type="ORF">ATN01_02345</name>
</gene>
<dbReference type="RefSeq" id="WP_075433483.1">
    <property type="nucleotide sequence ID" value="NZ_CP013259.1"/>
</dbReference>
<evidence type="ECO:0000256" key="1">
    <source>
        <dbReference type="ARBA" id="ARBA00005578"/>
    </source>
</evidence>
<proteinExistence type="inferred from homology"/>
<dbReference type="SUPFAM" id="SSF82657">
    <property type="entry name" value="BolA-like"/>
    <property type="match status" value="1"/>
</dbReference>
<dbReference type="PANTHER" id="PTHR46229">
    <property type="entry name" value="BOLA TRANSCRIPTION REGULATOR"/>
    <property type="match status" value="1"/>
</dbReference>